<dbReference type="SUPFAM" id="SSF46689">
    <property type="entry name" value="Homeodomain-like"/>
    <property type="match status" value="1"/>
</dbReference>
<protein>
    <recommendedName>
        <fullName evidence="3">HTH tetR-type domain-containing protein</fullName>
    </recommendedName>
</protein>
<keyword evidence="1 2" id="KW-0238">DNA-binding</keyword>
<reference evidence="4 5" key="1">
    <citation type="submission" date="2018-09" db="EMBL/GenBank/DDBJ databases">
        <authorList>
            <person name="Postec A."/>
        </authorList>
    </citation>
    <scope>NUCLEOTIDE SEQUENCE [LARGE SCALE GENOMIC DNA]</scope>
    <source>
        <strain evidence="4">70B-A</strain>
    </source>
</reference>
<dbReference type="PANTHER" id="PTHR43479:SF11">
    <property type="entry name" value="ACREF_ENVCD OPERON REPRESSOR-RELATED"/>
    <property type="match status" value="1"/>
</dbReference>
<evidence type="ECO:0000313" key="4">
    <source>
        <dbReference type="EMBL" id="VDN48781.1"/>
    </source>
</evidence>
<dbReference type="RefSeq" id="WP_125137863.1">
    <property type="nucleotide sequence ID" value="NZ_LR130778.1"/>
</dbReference>
<dbReference type="GO" id="GO:0003677">
    <property type="term" value="F:DNA binding"/>
    <property type="evidence" value="ECO:0007669"/>
    <property type="project" value="UniProtKB-UniRule"/>
</dbReference>
<feature type="DNA-binding region" description="H-T-H motif" evidence="2">
    <location>
        <begin position="24"/>
        <end position="43"/>
    </location>
</feature>
<dbReference type="OrthoDB" id="9808476at2"/>
<evidence type="ECO:0000313" key="5">
    <source>
        <dbReference type="Proteomes" id="UP000279029"/>
    </source>
</evidence>
<dbReference type="PROSITE" id="PS50977">
    <property type="entry name" value="HTH_TETR_2"/>
    <property type="match status" value="1"/>
</dbReference>
<gene>
    <name evidence="4" type="ORF">PATL70BA_2874</name>
</gene>
<organism evidence="4 5">
    <name type="scientific">Petrocella atlantisensis</name>
    <dbReference type="NCBI Taxonomy" id="2173034"/>
    <lineage>
        <taxon>Bacteria</taxon>
        <taxon>Bacillati</taxon>
        <taxon>Bacillota</taxon>
        <taxon>Clostridia</taxon>
        <taxon>Lachnospirales</taxon>
        <taxon>Vallitaleaceae</taxon>
        <taxon>Petrocella</taxon>
    </lineage>
</organism>
<dbReference type="PANTHER" id="PTHR43479">
    <property type="entry name" value="ACREF/ENVCD OPERON REPRESSOR-RELATED"/>
    <property type="match status" value="1"/>
</dbReference>
<proteinExistence type="predicted"/>
<dbReference type="EMBL" id="LR130778">
    <property type="protein sequence ID" value="VDN48781.1"/>
    <property type="molecule type" value="Genomic_DNA"/>
</dbReference>
<dbReference type="KEGG" id="cbar:PATL70BA_2874"/>
<evidence type="ECO:0000259" key="3">
    <source>
        <dbReference type="PROSITE" id="PS50977"/>
    </source>
</evidence>
<evidence type="ECO:0000256" key="1">
    <source>
        <dbReference type="ARBA" id="ARBA00023125"/>
    </source>
</evidence>
<evidence type="ECO:0000256" key="2">
    <source>
        <dbReference type="PROSITE-ProRule" id="PRU00335"/>
    </source>
</evidence>
<feature type="domain" description="HTH tetR-type" evidence="3">
    <location>
        <begin position="1"/>
        <end position="61"/>
    </location>
</feature>
<name>A0A3P7Q047_9FIRM</name>
<dbReference type="Gene3D" id="1.10.357.10">
    <property type="entry name" value="Tetracycline Repressor, domain 2"/>
    <property type="match status" value="1"/>
</dbReference>
<keyword evidence="5" id="KW-1185">Reference proteome</keyword>
<accession>A0A3P7Q047</accession>
<dbReference type="Proteomes" id="UP000279029">
    <property type="component" value="Chromosome"/>
</dbReference>
<dbReference type="PRINTS" id="PR00455">
    <property type="entry name" value="HTHTETR"/>
</dbReference>
<dbReference type="AlphaFoldDB" id="A0A3P7Q047"/>
<sequence length="190" mass="22246">MTVKNEIIAKAVELFAKEGYENTGVTRIVTEVGVTKPSLYHHFGSKEGLLSSILEVYGNQFIDIFKDELHYSGDLSYAIDCFVIAYIRFVKRYPMFFRLYKQLYQSPVESDSYRIVKPFYKQLLMRLELFFTEVANHHTNLKTKTTWMSYSLLGLMDTYIIHHMTLGSLKDLEDEKCRQVVKQFLYGVFA</sequence>
<dbReference type="InterPro" id="IPR009057">
    <property type="entry name" value="Homeodomain-like_sf"/>
</dbReference>
<dbReference type="Pfam" id="PF00440">
    <property type="entry name" value="TetR_N"/>
    <property type="match status" value="1"/>
</dbReference>
<dbReference type="InterPro" id="IPR001647">
    <property type="entry name" value="HTH_TetR"/>
</dbReference>
<dbReference type="InterPro" id="IPR050624">
    <property type="entry name" value="HTH-type_Tx_Regulator"/>
</dbReference>